<dbReference type="NCBIfam" id="NF008528">
    <property type="entry name" value="PRK11463.1-2"/>
    <property type="match status" value="1"/>
</dbReference>
<evidence type="ECO:0000313" key="3">
    <source>
        <dbReference type="EMBL" id="TWJ15783.1"/>
    </source>
</evidence>
<dbReference type="AlphaFoldDB" id="A0A562VD14"/>
<dbReference type="InterPro" id="IPR007313">
    <property type="entry name" value="FxsA"/>
</dbReference>
<sequence length="183" mass="19696">MTVPQPQVGYRTRVTLAVYLAAELAAFVGVALWIGFGWSVFAMIVTGLLGGVLLRFTGVKAMREYRQAILDGDPPGPAVVSGALSVAGSVMLMLPGFVSDLAGLLCVLPGTRSLLRPVVARFLERRMDSPSMNRFFGPRVVRPQWGGGDTVADDGEVIEGEVVDAPPPRRDDPEDPDHRRILP</sequence>
<reference evidence="3 4" key="1">
    <citation type="journal article" date="2013" name="Stand. Genomic Sci.">
        <title>Genomic Encyclopedia of Type Strains, Phase I: The one thousand microbial genomes (KMG-I) project.</title>
        <authorList>
            <person name="Kyrpides N.C."/>
            <person name="Woyke T."/>
            <person name="Eisen J.A."/>
            <person name="Garrity G."/>
            <person name="Lilburn T.G."/>
            <person name="Beck B.J."/>
            <person name="Whitman W.B."/>
            <person name="Hugenholtz P."/>
            <person name="Klenk H.P."/>
        </authorList>
    </citation>
    <scope>NUCLEOTIDE SEQUENCE [LARGE SCALE GENOMIC DNA]</scope>
    <source>
        <strain evidence="3 4">DSM 45044</strain>
    </source>
</reference>
<keyword evidence="2" id="KW-0812">Transmembrane</keyword>
<dbReference type="RefSeq" id="WP_158645514.1">
    <property type="nucleotide sequence ID" value="NZ_BAABIJ010000001.1"/>
</dbReference>
<evidence type="ECO:0000256" key="2">
    <source>
        <dbReference type="SAM" id="Phobius"/>
    </source>
</evidence>
<dbReference type="PANTHER" id="PTHR35335">
    <property type="entry name" value="UPF0716 PROTEIN FXSA"/>
    <property type="match status" value="1"/>
</dbReference>
<name>A0A562VD14_9ACTN</name>
<dbReference type="PANTHER" id="PTHR35335:SF1">
    <property type="entry name" value="UPF0716 PROTEIN FXSA"/>
    <property type="match status" value="1"/>
</dbReference>
<dbReference type="EMBL" id="VLLL01000005">
    <property type="protein sequence ID" value="TWJ15783.1"/>
    <property type="molecule type" value="Genomic_DNA"/>
</dbReference>
<protein>
    <submittedName>
        <fullName evidence="3">UPF0716 protein FxsA</fullName>
    </submittedName>
</protein>
<evidence type="ECO:0000313" key="4">
    <source>
        <dbReference type="Proteomes" id="UP000321617"/>
    </source>
</evidence>
<dbReference type="OrthoDB" id="9792788at2"/>
<feature type="transmembrane region" description="Helical" evidence="2">
    <location>
        <begin position="12"/>
        <end position="34"/>
    </location>
</feature>
<feature type="transmembrane region" description="Helical" evidence="2">
    <location>
        <begin position="40"/>
        <end position="57"/>
    </location>
</feature>
<keyword evidence="2" id="KW-1133">Transmembrane helix</keyword>
<feature type="region of interest" description="Disordered" evidence="1">
    <location>
        <begin position="147"/>
        <end position="183"/>
    </location>
</feature>
<comment type="caution">
    <text evidence="3">The sequence shown here is derived from an EMBL/GenBank/DDBJ whole genome shotgun (WGS) entry which is preliminary data.</text>
</comment>
<feature type="compositionally biased region" description="Acidic residues" evidence="1">
    <location>
        <begin position="151"/>
        <end position="162"/>
    </location>
</feature>
<keyword evidence="2" id="KW-0472">Membrane</keyword>
<keyword evidence="4" id="KW-1185">Reference proteome</keyword>
<dbReference type="GO" id="GO:0016020">
    <property type="term" value="C:membrane"/>
    <property type="evidence" value="ECO:0007669"/>
    <property type="project" value="InterPro"/>
</dbReference>
<gene>
    <name evidence="3" type="ORF">LX16_1497</name>
</gene>
<accession>A0A562VD14</accession>
<dbReference type="Proteomes" id="UP000321617">
    <property type="component" value="Unassembled WGS sequence"/>
</dbReference>
<proteinExistence type="predicted"/>
<evidence type="ECO:0000256" key="1">
    <source>
        <dbReference type="SAM" id="MobiDB-lite"/>
    </source>
</evidence>
<dbReference type="Pfam" id="PF04186">
    <property type="entry name" value="FxsA"/>
    <property type="match status" value="1"/>
</dbReference>
<organism evidence="3 4">
    <name type="scientific">Stackebrandtia albiflava</name>
    <dbReference type="NCBI Taxonomy" id="406432"/>
    <lineage>
        <taxon>Bacteria</taxon>
        <taxon>Bacillati</taxon>
        <taxon>Actinomycetota</taxon>
        <taxon>Actinomycetes</taxon>
        <taxon>Glycomycetales</taxon>
        <taxon>Glycomycetaceae</taxon>
        <taxon>Stackebrandtia</taxon>
    </lineage>
</organism>
<feature type="compositionally biased region" description="Basic and acidic residues" evidence="1">
    <location>
        <begin position="167"/>
        <end position="183"/>
    </location>
</feature>